<name>A0AAN0JF34_AMPQE</name>
<keyword evidence="6" id="KW-1185">Reference proteome</keyword>
<feature type="region of interest" description="Disordered" evidence="3">
    <location>
        <begin position="420"/>
        <end position="442"/>
    </location>
</feature>
<feature type="domain" description="Death" evidence="4">
    <location>
        <begin position="1149"/>
        <end position="1220"/>
    </location>
</feature>
<dbReference type="SUPFAM" id="SSF47986">
    <property type="entry name" value="DEATH domain"/>
    <property type="match status" value="1"/>
</dbReference>
<dbReference type="InterPro" id="IPR015915">
    <property type="entry name" value="Kelch-typ_b-propeller"/>
</dbReference>
<dbReference type="GeneID" id="109584320"/>
<evidence type="ECO:0000256" key="1">
    <source>
        <dbReference type="ARBA" id="ARBA00022441"/>
    </source>
</evidence>
<evidence type="ECO:0000256" key="2">
    <source>
        <dbReference type="ARBA" id="ARBA00022737"/>
    </source>
</evidence>
<dbReference type="AlphaFoldDB" id="A0AAN0JF34"/>
<dbReference type="Proteomes" id="UP000007879">
    <property type="component" value="Unassembled WGS sequence"/>
</dbReference>
<feature type="compositionally biased region" description="Basic and acidic residues" evidence="3">
    <location>
        <begin position="533"/>
        <end position="544"/>
    </location>
</feature>
<accession>A0AAN0JF34</accession>
<dbReference type="Gene3D" id="1.10.10.10">
    <property type="entry name" value="Winged helix-like DNA-binding domain superfamily/Winged helix DNA-binding domain"/>
    <property type="match status" value="1"/>
</dbReference>
<keyword evidence="2" id="KW-0677">Repeat</keyword>
<evidence type="ECO:0000259" key="4">
    <source>
        <dbReference type="PROSITE" id="PS50017"/>
    </source>
</evidence>
<proteinExistence type="predicted"/>
<dbReference type="EnsemblMetazoa" id="XM_020000015.1">
    <property type="protein sequence ID" value="XP_019855574.1"/>
    <property type="gene ID" value="LOC109584320"/>
</dbReference>
<dbReference type="Pfam" id="PF24681">
    <property type="entry name" value="Kelch_KLHDC2_KLHL20_DRC7"/>
    <property type="match status" value="2"/>
</dbReference>
<dbReference type="PANTHER" id="PTHR46228:SF2">
    <property type="entry name" value="KELCH REPEAT PROTEIN (AFU_ORTHOLOGUE AFUA_4G14350)"/>
    <property type="match status" value="1"/>
</dbReference>
<sequence length="1220" mass="137606">MSATEEEEFQPSERDNHSTVRVGDNLYMWGGYQRSLTYEHESDRKREITSVVEKFNLLTGKWEQKPTTNNPPLGVWGYASACIENEIFYFGGACNHDNCHHNSLHSLDVNTLEWKEVAKTSSTSGPMQKRCGAMLALEFKKGDGGCLAVVGGYGPVSDNVPEQVGAMYGRDEADDSYQYCNEIHYFSQIKRQWLSPTVTGDRLPPISNFTLTPVTTDSALLFGGNTPDGPSNRLYTLKFKESEVEITEIPNPGGSDPWPAERDSHYSVLIDNGSSGPLLLVMGGMDMSDCWILDINKRSWKQLDTLEDDITERYDYSMAVYNVTPSISWVVVFGGRQPWSVLRDTNVLEIEYSNDELRVGVVPLDQYESELNKKYIDKWCIEGSVELKLTRVQMLGHPGSGKTCAQHLLLNEDPPYYVPASNPSTNQDLAHNAESSPTTESTPIACKAVKALRISVDDDEGLQRVQSDKLLLKLAADLKNEVEKALADLQEKETEGVDYSLQPQEYRATADEESMAISKNEETADTGSTGISDLRRNEDVRGIEDSSETGQDSSSESPKKKFKASLEESDILENISNLITKAKAAKLSREWVYIIDSGGQPAFQELLPLFTRAASLTVITLNISKDLEDEVTIEYRIKGETFNYDQEPVHTNLEVFKSAVSSGAIYQNPLVSLTDHPNHSMFFVLGTHFDVFEKKYKNKIERRHKIKEMSEKLTSSVPPDLKKDSVIFIKKDSIIYPVNTLLKGAERKKASKELSDAISKRGEVSFTIEVPIRWFALELQLEKKAELRGFVSKEEAIAEGERLKMTGIEVERALKYLHHCTIILYYPEVEPKLVFLKPQVIIDVLSHLLVLTYKEDRLIRLLAGSVTTKEVNDIADYGKFRKTLLEKFDKFTGEFTPRYFINLLNHLHIIAELPIDATTEEQVYFLPCALPPYDASTFEIPASKIKPFRLLWNKNTAASKSIVTVCVPQGSFHLMIVHLLKQKRYTVKLSSQFQQYRNAVMLLVSFSPPRKEKVYIVNRDEYLEITYIGSQEYCPALLELVKVAVKESIAAINVSCGELCTAFACLEDGNCIVDEEGEPIECPDAKGHSSCESFNDDRYLCWFKNSKLQDSVATPTVTSNGDKLPGGTTILNESHKPLILEALKKVVSQWKRIGIQLGIENHELETIEYNRRYQVENQVQDCRKDMVNLWIRTGTATKRRLIEALEAEGLKEDADELKQL</sequence>
<dbReference type="CDD" id="cd01670">
    <property type="entry name" value="Death"/>
    <property type="match status" value="1"/>
</dbReference>
<keyword evidence="1" id="KW-0880">Kelch repeat</keyword>
<feature type="region of interest" description="Disordered" evidence="3">
    <location>
        <begin position="492"/>
        <end position="562"/>
    </location>
</feature>
<dbReference type="InterPro" id="IPR036388">
    <property type="entry name" value="WH-like_DNA-bd_sf"/>
</dbReference>
<protein>
    <recommendedName>
        <fullName evidence="4">Death domain-containing protein</fullName>
    </recommendedName>
</protein>
<dbReference type="SUPFAM" id="SSF50965">
    <property type="entry name" value="Galactose oxidase, central domain"/>
    <property type="match status" value="1"/>
</dbReference>
<organism evidence="5 6">
    <name type="scientific">Amphimedon queenslandica</name>
    <name type="common">Sponge</name>
    <dbReference type="NCBI Taxonomy" id="400682"/>
    <lineage>
        <taxon>Eukaryota</taxon>
        <taxon>Metazoa</taxon>
        <taxon>Porifera</taxon>
        <taxon>Demospongiae</taxon>
        <taxon>Heteroscleromorpha</taxon>
        <taxon>Haplosclerida</taxon>
        <taxon>Niphatidae</taxon>
        <taxon>Amphimedon</taxon>
    </lineage>
</organism>
<reference evidence="6" key="1">
    <citation type="journal article" date="2010" name="Nature">
        <title>The Amphimedon queenslandica genome and the evolution of animal complexity.</title>
        <authorList>
            <person name="Srivastava M."/>
            <person name="Simakov O."/>
            <person name="Chapman J."/>
            <person name="Fahey B."/>
            <person name="Gauthier M.E."/>
            <person name="Mitros T."/>
            <person name="Richards G.S."/>
            <person name="Conaco C."/>
            <person name="Dacre M."/>
            <person name="Hellsten U."/>
            <person name="Larroux C."/>
            <person name="Putnam N.H."/>
            <person name="Stanke M."/>
            <person name="Adamska M."/>
            <person name="Darling A."/>
            <person name="Degnan S.M."/>
            <person name="Oakley T.H."/>
            <person name="Plachetzki D.C."/>
            <person name="Zhai Y."/>
            <person name="Adamski M."/>
            <person name="Calcino A."/>
            <person name="Cummins S.F."/>
            <person name="Goodstein D.M."/>
            <person name="Harris C."/>
            <person name="Jackson D.J."/>
            <person name="Leys S.P."/>
            <person name="Shu S."/>
            <person name="Woodcroft B.J."/>
            <person name="Vervoort M."/>
            <person name="Kosik K.S."/>
            <person name="Manning G."/>
            <person name="Degnan B.M."/>
            <person name="Rokhsar D.S."/>
        </authorList>
    </citation>
    <scope>NUCLEOTIDE SEQUENCE [LARGE SCALE GENOMIC DNA]</scope>
</reference>
<dbReference type="InterPro" id="IPR011029">
    <property type="entry name" value="DEATH-like_dom_sf"/>
</dbReference>
<dbReference type="GO" id="GO:0007165">
    <property type="term" value="P:signal transduction"/>
    <property type="evidence" value="ECO:0007669"/>
    <property type="project" value="InterPro"/>
</dbReference>
<evidence type="ECO:0000313" key="6">
    <source>
        <dbReference type="Proteomes" id="UP000007879"/>
    </source>
</evidence>
<feature type="compositionally biased region" description="Polar residues" evidence="3">
    <location>
        <begin position="421"/>
        <end position="442"/>
    </location>
</feature>
<dbReference type="InterPro" id="IPR011043">
    <property type="entry name" value="Gal_Oxase/kelch_b-propeller"/>
</dbReference>
<dbReference type="PANTHER" id="PTHR46228">
    <property type="entry name" value="KELCH DOMAIN-CONTAINING PROTEIN"/>
    <property type="match status" value="1"/>
</dbReference>
<evidence type="ECO:0000313" key="5">
    <source>
        <dbReference type="EnsemblMetazoa" id="XP_019855574.1"/>
    </source>
</evidence>
<dbReference type="InterPro" id="IPR000488">
    <property type="entry name" value="Death_dom"/>
</dbReference>
<dbReference type="Gene3D" id="2.120.10.80">
    <property type="entry name" value="Kelch-type beta propeller"/>
    <property type="match status" value="2"/>
</dbReference>
<dbReference type="Gene3D" id="1.10.533.10">
    <property type="entry name" value="Death Domain, Fas"/>
    <property type="match status" value="1"/>
</dbReference>
<dbReference type="RefSeq" id="XP_019855574.1">
    <property type="nucleotide sequence ID" value="XM_020000015.1"/>
</dbReference>
<evidence type="ECO:0000256" key="3">
    <source>
        <dbReference type="SAM" id="MobiDB-lite"/>
    </source>
</evidence>
<reference evidence="5" key="2">
    <citation type="submission" date="2024-06" db="UniProtKB">
        <authorList>
            <consortium name="EnsemblMetazoa"/>
        </authorList>
    </citation>
    <scope>IDENTIFICATION</scope>
</reference>
<dbReference type="PROSITE" id="PS50017">
    <property type="entry name" value="DEATH_DOMAIN"/>
    <property type="match status" value="1"/>
</dbReference>
<dbReference type="KEGG" id="aqu:109584320"/>